<evidence type="ECO:0000256" key="2">
    <source>
        <dbReference type="ARBA" id="ARBA00022475"/>
    </source>
</evidence>
<comment type="subcellular location">
    <subcellularLocation>
        <location evidence="1">Cell membrane</location>
        <topology evidence="1">Multi-pass membrane protein</topology>
    </subcellularLocation>
</comment>
<dbReference type="STRING" id="1859473.BG261_10765"/>
<dbReference type="InterPro" id="IPR010619">
    <property type="entry name" value="ThrE-like_N"/>
</dbReference>
<evidence type="ECO:0000256" key="5">
    <source>
        <dbReference type="ARBA" id="ARBA00023136"/>
    </source>
</evidence>
<accession>A0A1E8GND9</accession>
<dbReference type="GO" id="GO:0022857">
    <property type="term" value="F:transmembrane transporter activity"/>
    <property type="evidence" value="ECO:0007669"/>
    <property type="project" value="InterPro"/>
</dbReference>
<evidence type="ECO:0000256" key="6">
    <source>
        <dbReference type="ARBA" id="ARBA00034125"/>
    </source>
</evidence>
<feature type="domain" description="Threonine/serine exporter-like N-terminal" evidence="8">
    <location>
        <begin position="13"/>
        <end position="248"/>
    </location>
</feature>
<proteinExistence type="inferred from homology"/>
<comment type="caution">
    <text evidence="9">The sequence shown here is derived from an EMBL/GenBank/DDBJ whole genome shotgun (WGS) entry which is preliminary data.</text>
</comment>
<sequence>MNKKDTLAVNTGLIAGRILIEGGSEMERINKTIKEIVNKASDKDSQVFTSLTAIMVGVQDSSTMMFEQVEGRGINLEKIYQVDILVKQYINDELSLEELYVKLKYLEKNIIDFSFLTKVAAAAVESAFLMVIFTQSLAYNDMLWTGVVGAIGYALATYLLKYTKIPFIREFLGSLALGAAALFGVRMGFADNINYVIIGAVMPIVPGVAITNSIRDLIEGNLVSGIERGFEATLTIFAIVSALALVLQYVTF</sequence>
<evidence type="ECO:0000313" key="10">
    <source>
        <dbReference type="Proteomes" id="UP000178622"/>
    </source>
</evidence>
<dbReference type="Proteomes" id="UP000178622">
    <property type="component" value="Unassembled WGS sequence"/>
</dbReference>
<feature type="transmembrane region" description="Helical" evidence="7">
    <location>
        <begin position="230"/>
        <end position="250"/>
    </location>
</feature>
<dbReference type="EMBL" id="MKIR01000006">
    <property type="protein sequence ID" value="OFI49752.1"/>
    <property type="molecule type" value="Genomic_DNA"/>
</dbReference>
<dbReference type="PANTHER" id="PTHR34390">
    <property type="entry name" value="UPF0442 PROTEIN YJJB-RELATED"/>
    <property type="match status" value="1"/>
</dbReference>
<name>A0A1E8GND9_9LACT</name>
<evidence type="ECO:0000256" key="1">
    <source>
        <dbReference type="ARBA" id="ARBA00004651"/>
    </source>
</evidence>
<evidence type="ECO:0000259" key="8">
    <source>
        <dbReference type="Pfam" id="PF06738"/>
    </source>
</evidence>
<organism evidence="9 10">
    <name type="scientific">Floricoccus tropicus</name>
    <dbReference type="NCBI Taxonomy" id="1859473"/>
    <lineage>
        <taxon>Bacteria</taxon>
        <taxon>Bacillati</taxon>
        <taxon>Bacillota</taxon>
        <taxon>Bacilli</taxon>
        <taxon>Lactobacillales</taxon>
        <taxon>Streptococcaceae</taxon>
        <taxon>Floricoccus</taxon>
    </lineage>
</organism>
<feature type="transmembrane region" description="Helical" evidence="7">
    <location>
        <begin position="115"/>
        <end position="136"/>
    </location>
</feature>
<dbReference type="AlphaFoldDB" id="A0A1E8GND9"/>
<dbReference type="PANTHER" id="PTHR34390:SF2">
    <property type="entry name" value="SUCCINATE TRANSPORTER SUBUNIT YJJP-RELATED"/>
    <property type="match status" value="1"/>
</dbReference>
<evidence type="ECO:0000313" key="9">
    <source>
        <dbReference type="EMBL" id="OFI49752.1"/>
    </source>
</evidence>
<evidence type="ECO:0000256" key="7">
    <source>
        <dbReference type="SAM" id="Phobius"/>
    </source>
</evidence>
<comment type="similarity">
    <text evidence="6">Belongs to the ThrE exporter (TC 2.A.79) family.</text>
</comment>
<dbReference type="OrthoDB" id="9813917at2"/>
<dbReference type="Pfam" id="PF06738">
    <property type="entry name" value="ThrE"/>
    <property type="match status" value="1"/>
</dbReference>
<keyword evidence="4 7" id="KW-1133">Transmembrane helix</keyword>
<feature type="transmembrane region" description="Helical" evidence="7">
    <location>
        <begin position="195"/>
        <end position="218"/>
    </location>
</feature>
<evidence type="ECO:0000256" key="3">
    <source>
        <dbReference type="ARBA" id="ARBA00022692"/>
    </source>
</evidence>
<keyword evidence="5 7" id="KW-0472">Membrane</keyword>
<feature type="transmembrane region" description="Helical" evidence="7">
    <location>
        <begin position="142"/>
        <end position="160"/>
    </location>
</feature>
<keyword evidence="2" id="KW-1003">Cell membrane</keyword>
<keyword evidence="3 7" id="KW-0812">Transmembrane</keyword>
<keyword evidence="10" id="KW-1185">Reference proteome</keyword>
<dbReference type="GO" id="GO:0005886">
    <property type="term" value="C:plasma membrane"/>
    <property type="evidence" value="ECO:0007669"/>
    <property type="project" value="UniProtKB-SubCell"/>
</dbReference>
<evidence type="ECO:0000256" key="4">
    <source>
        <dbReference type="ARBA" id="ARBA00022989"/>
    </source>
</evidence>
<feature type="transmembrane region" description="Helical" evidence="7">
    <location>
        <begin position="172"/>
        <end position="189"/>
    </location>
</feature>
<dbReference type="InterPro" id="IPR050539">
    <property type="entry name" value="ThrE_Dicarb/AminoAcid_Exp"/>
</dbReference>
<protein>
    <recommendedName>
        <fullName evidence="8">Threonine/serine exporter-like N-terminal domain-containing protein</fullName>
    </recommendedName>
</protein>
<reference evidence="10" key="1">
    <citation type="submission" date="2016-09" db="EMBL/GenBank/DDBJ databases">
        <title>Draft genome sequence of a novel species of the family Streptococcaceae isolated from flowers.</title>
        <authorList>
            <person name="Chuah L.-O."/>
            <person name="Yap K.-P."/>
            <person name="Thong K.L."/>
            <person name="Liong M.T."/>
            <person name="Ahmad R."/>
            <person name="Rusul G."/>
        </authorList>
    </citation>
    <scope>NUCLEOTIDE SEQUENCE [LARGE SCALE GENOMIC DNA]</scope>
    <source>
        <strain evidence="10">DF1</strain>
    </source>
</reference>
<dbReference type="RefSeq" id="WP_070791794.1">
    <property type="nucleotide sequence ID" value="NZ_MKIR01000006.1"/>
</dbReference>
<gene>
    <name evidence="9" type="ORF">BG261_10765</name>
</gene>
<dbReference type="GO" id="GO:0015744">
    <property type="term" value="P:succinate transport"/>
    <property type="evidence" value="ECO:0007669"/>
    <property type="project" value="TreeGrafter"/>
</dbReference>